<dbReference type="PANTHER" id="PTHR14859:SF1">
    <property type="entry name" value="PGAP2-INTERACTING PROTEIN"/>
    <property type="match status" value="1"/>
</dbReference>
<comment type="caution">
    <text evidence="2">The sequence shown here is derived from an EMBL/GenBank/DDBJ whole genome shotgun (WGS) entry which is preliminary data.</text>
</comment>
<dbReference type="InterPro" id="IPR051916">
    <property type="entry name" value="GPI-anchor_lipid_remodeler"/>
</dbReference>
<evidence type="ECO:0000259" key="1">
    <source>
        <dbReference type="Pfam" id="PF03372"/>
    </source>
</evidence>
<dbReference type="Gene3D" id="3.60.10.10">
    <property type="entry name" value="Endonuclease/exonuclease/phosphatase"/>
    <property type="match status" value="1"/>
</dbReference>
<sequence length="231" mass="25734">MRLTFASYNIHKGVGADGRRDPDRILEVIAEIEADVVALQEVDLRLGARRAVLDRGDLEQAGWQVASHPTKPASLGWHGNALLVRKGLEIVDVDAHRLPQVEPRGAIRATLRHARQEICVTGMHLDLTGLRRKRQFAHVCNASRAPGLPAVMLGDCNEWIRPIGGERGLAAHWHMVEPGRSFPARRPMLELDRIMHTPHWQLEKADVHASRAARLASDHLPVFATLVLHES</sequence>
<keyword evidence="3" id="KW-1185">Reference proteome</keyword>
<name>A0ABU9IGY4_9SPHN</name>
<reference evidence="2 3" key="1">
    <citation type="submission" date="2024-04" db="EMBL/GenBank/DDBJ databases">
        <title>Aurantiacibacter sp. DGU6 16S ribosomal RNA gene Genome sequencing and assembly.</title>
        <authorList>
            <person name="Park S."/>
        </authorList>
    </citation>
    <scope>NUCLEOTIDE SEQUENCE [LARGE SCALE GENOMIC DNA]</scope>
    <source>
        <strain evidence="2 3">DGU6</strain>
    </source>
</reference>
<dbReference type="Pfam" id="PF03372">
    <property type="entry name" value="Exo_endo_phos"/>
    <property type="match status" value="1"/>
</dbReference>
<dbReference type="GO" id="GO:0004519">
    <property type="term" value="F:endonuclease activity"/>
    <property type="evidence" value="ECO:0007669"/>
    <property type="project" value="UniProtKB-KW"/>
</dbReference>
<keyword evidence="2" id="KW-0378">Hydrolase</keyword>
<proteinExistence type="predicted"/>
<dbReference type="RefSeq" id="WP_341674229.1">
    <property type="nucleotide sequence ID" value="NZ_JBBYHV010000002.1"/>
</dbReference>
<evidence type="ECO:0000313" key="2">
    <source>
        <dbReference type="EMBL" id="MEL1251684.1"/>
    </source>
</evidence>
<gene>
    <name evidence="2" type="ORF">AAEO60_13485</name>
</gene>
<dbReference type="SUPFAM" id="SSF56219">
    <property type="entry name" value="DNase I-like"/>
    <property type="match status" value="1"/>
</dbReference>
<dbReference type="EMBL" id="JBBYHV010000002">
    <property type="protein sequence ID" value="MEL1251684.1"/>
    <property type="molecule type" value="Genomic_DNA"/>
</dbReference>
<feature type="domain" description="Endonuclease/exonuclease/phosphatase" evidence="1">
    <location>
        <begin position="6"/>
        <end position="219"/>
    </location>
</feature>
<evidence type="ECO:0000313" key="3">
    <source>
        <dbReference type="Proteomes" id="UP001497045"/>
    </source>
</evidence>
<keyword evidence="2" id="KW-0255">Endonuclease</keyword>
<protein>
    <submittedName>
        <fullName evidence="2">Endonuclease/exonuclease/phosphatase family protein</fullName>
    </submittedName>
</protein>
<keyword evidence="2" id="KW-0540">Nuclease</keyword>
<dbReference type="InterPro" id="IPR036691">
    <property type="entry name" value="Endo/exonu/phosph_ase_sf"/>
</dbReference>
<dbReference type="InterPro" id="IPR005135">
    <property type="entry name" value="Endo/exonuclease/phosphatase"/>
</dbReference>
<dbReference type="Proteomes" id="UP001497045">
    <property type="component" value="Unassembled WGS sequence"/>
</dbReference>
<dbReference type="PANTHER" id="PTHR14859">
    <property type="entry name" value="CALCOFLUOR WHITE HYPERSENSITIVE PROTEIN PRECURSOR"/>
    <property type="match status" value="1"/>
</dbReference>
<organism evidence="2 3">
    <name type="scientific">Aurantiacibacter gilvus</name>
    <dbReference type="NCBI Taxonomy" id="3139141"/>
    <lineage>
        <taxon>Bacteria</taxon>
        <taxon>Pseudomonadati</taxon>
        <taxon>Pseudomonadota</taxon>
        <taxon>Alphaproteobacteria</taxon>
        <taxon>Sphingomonadales</taxon>
        <taxon>Erythrobacteraceae</taxon>
        <taxon>Aurantiacibacter</taxon>
    </lineage>
</organism>
<accession>A0ABU9IGY4</accession>